<evidence type="ECO:0000313" key="3">
    <source>
        <dbReference type="Proteomes" id="UP001229651"/>
    </source>
</evidence>
<protein>
    <submittedName>
        <fullName evidence="2">Uncharacterized protein</fullName>
    </submittedName>
</protein>
<keyword evidence="3" id="KW-1185">Reference proteome</keyword>
<evidence type="ECO:0000256" key="1">
    <source>
        <dbReference type="SAM" id="MobiDB-lite"/>
    </source>
</evidence>
<reference evidence="2 3" key="1">
    <citation type="submission" date="2023-07" db="EMBL/GenBank/DDBJ databases">
        <title>Sequencing the genomes of 1000 actinobacteria strains.</title>
        <authorList>
            <person name="Klenk H.-P."/>
        </authorList>
    </citation>
    <scope>NUCLEOTIDE SEQUENCE [LARGE SCALE GENOMIC DNA]</scope>
    <source>
        <strain evidence="2 3">DSM 45805</strain>
    </source>
</reference>
<sequence length="42" mass="4052">MSSKSSSLVSVSGAKRVVLGLPTSSSAAPKSHRIAPGSGTAP</sequence>
<dbReference type="RefSeq" id="WP_306988282.1">
    <property type="nucleotide sequence ID" value="NZ_JAUSUT010000001.1"/>
</dbReference>
<name>A0ABU0EN21_9PSEU</name>
<organism evidence="2 3">
    <name type="scientific">Amycolatopsis thermophila</name>
    <dbReference type="NCBI Taxonomy" id="206084"/>
    <lineage>
        <taxon>Bacteria</taxon>
        <taxon>Bacillati</taxon>
        <taxon>Actinomycetota</taxon>
        <taxon>Actinomycetes</taxon>
        <taxon>Pseudonocardiales</taxon>
        <taxon>Pseudonocardiaceae</taxon>
        <taxon>Amycolatopsis</taxon>
    </lineage>
</organism>
<accession>A0ABU0EN21</accession>
<evidence type="ECO:0000313" key="2">
    <source>
        <dbReference type="EMBL" id="MDQ0376431.1"/>
    </source>
</evidence>
<dbReference type="EMBL" id="JAUSUT010000001">
    <property type="protein sequence ID" value="MDQ0376431.1"/>
    <property type="molecule type" value="Genomic_DNA"/>
</dbReference>
<feature type="region of interest" description="Disordered" evidence="1">
    <location>
        <begin position="19"/>
        <end position="42"/>
    </location>
</feature>
<gene>
    <name evidence="2" type="ORF">FB470_000425</name>
</gene>
<proteinExistence type="predicted"/>
<comment type="caution">
    <text evidence="2">The sequence shown here is derived from an EMBL/GenBank/DDBJ whole genome shotgun (WGS) entry which is preliminary data.</text>
</comment>
<dbReference type="Proteomes" id="UP001229651">
    <property type="component" value="Unassembled WGS sequence"/>
</dbReference>